<dbReference type="PANTHER" id="PTHR28047:SF5">
    <property type="entry name" value="PROTEIN DCG1"/>
    <property type="match status" value="1"/>
</dbReference>
<dbReference type="Proteomes" id="UP000198828">
    <property type="component" value="Unassembled WGS sequence"/>
</dbReference>
<evidence type="ECO:0000313" key="3">
    <source>
        <dbReference type="Proteomes" id="UP000198828"/>
    </source>
</evidence>
<dbReference type="InterPro" id="IPR053714">
    <property type="entry name" value="Iso_Racemase_Enz_sf"/>
</dbReference>
<organism evidence="2 3">
    <name type="scientific">Tepidimicrobium xylanilyticum</name>
    <dbReference type="NCBI Taxonomy" id="1123352"/>
    <lineage>
        <taxon>Bacteria</taxon>
        <taxon>Bacillati</taxon>
        <taxon>Bacillota</taxon>
        <taxon>Tissierellia</taxon>
        <taxon>Tissierellales</taxon>
        <taxon>Tepidimicrobiaceae</taxon>
        <taxon>Tepidimicrobium</taxon>
    </lineage>
</organism>
<dbReference type="Pfam" id="PF01177">
    <property type="entry name" value="Asp_Glu_race"/>
    <property type="match status" value="1"/>
</dbReference>
<dbReference type="EMBL" id="FNNG01000011">
    <property type="protein sequence ID" value="SDX44250.1"/>
    <property type="molecule type" value="Genomic_DNA"/>
</dbReference>
<reference evidence="2 3" key="1">
    <citation type="submission" date="2016-10" db="EMBL/GenBank/DDBJ databases">
        <authorList>
            <person name="de Groot N.N."/>
        </authorList>
    </citation>
    <scope>NUCLEOTIDE SEQUENCE [LARGE SCALE GENOMIC DNA]</scope>
    <source>
        <strain evidence="2 3">DSM 23310</strain>
    </source>
</reference>
<dbReference type="OrthoDB" id="9791723at2"/>
<comment type="similarity">
    <text evidence="1">Belongs to the HyuE racemase family.</text>
</comment>
<dbReference type="AlphaFoldDB" id="A0A1H3BQI6"/>
<proteinExistence type="inferred from homology"/>
<name>A0A1H3BQI6_9FIRM</name>
<evidence type="ECO:0000256" key="1">
    <source>
        <dbReference type="ARBA" id="ARBA00038414"/>
    </source>
</evidence>
<sequence length="252" mass="27991">MNSIKILNLLPVIYTEGLESETNDRIKLRDEILKETNNLVTLDTVFIEKGFASLEGSYDVGMTVPHIIEKAKWGQENGYDAIILDCFLDPGLDECREVLNIPVFGACQSACSLAIRLGGEFSVIGILDEMDRCIKQNLAKYGMISRLRSIPVLDVQVLNIQYNSEEIVNKVAEIGVKIVKEDKGKVIVLGCTGLAPLVKSMQNKLNKNNINVPIIEPFRAALFDAISCVLMGVSHSKEAYKPIRKKFNNLDC</sequence>
<keyword evidence="3" id="KW-1185">Reference proteome</keyword>
<dbReference type="RefSeq" id="WP_093753813.1">
    <property type="nucleotide sequence ID" value="NZ_BSYN01000006.1"/>
</dbReference>
<gene>
    <name evidence="2" type="ORF">SAMN05660923_02295</name>
</gene>
<protein>
    <submittedName>
        <fullName evidence="2">Asp/Glu/hydantoin racemase</fullName>
    </submittedName>
</protein>
<evidence type="ECO:0000313" key="2">
    <source>
        <dbReference type="EMBL" id="SDX44250.1"/>
    </source>
</evidence>
<dbReference type="InterPro" id="IPR052186">
    <property type="entry name" value="Hydantoin_racemase-like"/>
</dbReference>
<dbReference type="InterPro" id="IPR015942">
    <property type="entry name" value="Asp/Glu/hydantoin_racemase"/>
</dbReference>
<dbReference type="Gene3D" id="3.40.50.12500">
    <property type="match status" value="1"/>
</dbReference>
<dbReference type="PANTHER" id="PTHR28047">
    <property type="entry name" value="PROTEIN DCG1"/>
    <property type="match status" value="1"/>
</dbReference>
<dbReference type="GO" id="GO:0047661">
    <property type="term" value="F:amino-acid racemase activity"/>
    <property type="evidence" value="ECO:0007669"/>
    <property type="project" value="InterPro"/>
</dbReference>
<accession>A0A1H3BQI6</accession>